<keyword evidence="1" id="KW-0472">Membrane</keyword>
<evidence type="ECO:0000313" key="3">
    <source>
        <dbReference type="Proteomes" id="UP001611162"/>
    </source>
</evidence>
<evidence type="ECO:0000256" key="1">
    <source>
        <dbReference type="SAM" id="Phobius"/>
    </source>
</evidence>
<dbReference type="EMBL" id="JBIRRB010000022">
    <property type="protein sequence ID" value="MFI0915410.1"/>
    <property type="molecule type" value="Genomic_DNA"/>
</dbReference>
<accession>A0ABW7TCY1</accession>
<dbReference type="Proteomes" id="UP001611162">
    <property type="component" value="Unassembled WGS sequence"/>
</dbReference>
<keyword evidence="3" id="KW-1185">Reference proteome</keyword>
<sequence>MTAWAMCSWHEAEEVRGGTSVDLSSVLIAVAGVAGTLGGALLTQRGSEKAKRLEIELVRDHEEVRENRSLRRTCYVELNRDARQFTTALNRHLHVMRERGVEEADSDALEEAKNAHRDRYSEAQMIAPEEVLRRASAVNQALNKVYGQVKRLERGAPEPGETMETAAQAQYEVWEMLRTMRTAMRHDLGVSHGD</sequence>
<organism evidence="2 3">
    <name type="scientific">Streptomyces abikoensis</name>
    <dbReference type="NCBI Taxonomy" id="97398"/>
    <lineage>
        <taxon>Bacteria</taxon>
        <taxon>Bacillati</taxon>
        <taxon>Actinomycetota</taxon>
        <taxon>Actinomycetes</taxon>
        <taxon>Kitasatosporales</taxon>
        <taxon>Streptomycetaceae</taxon>
        <taxon>Streptomyces</taxon>
    </lineage>
</organism>
<dbReference type="RefSeq" id="WP_397614988.1">
    <property type="nucleotide sequence ID" value="NZ_JBIRRB010000022.1"/>
</dbReference>
<name>A0ABW7TCY1_9ACTN</name>
<protein>
    <submittedName>
        <fullName evidence="2">Uncharacterized protein</fullName>
    </submittedName>
</protein>
<comment type="caution">
    <text evidence="2">The sequence shown here is derived from an EMBL/GenBank/DDBJ whole genome shotgun (WGS) entry which is preliminary data.</text>
</comment>
<gene>
    <name evidence="2" type="ORF">ACH4TF_34050</name>
</gene>
<keyword evidence="1" id="KW-1133">Transmembrane helix</keyword>
<evidence type="ECO:0000313" key="2">
    <source>
        <dbReference type="EMBL" id="MFI0915410.1"/>
    </source>
</evidence>
<keyword evidence="1" id="KW-0812">Transmembrane</keyword>
<reference evidence="2 3" key="1">
    <citation type="submission" date="2024-10" db="EMBL/GenBank/DDBJ databases">
        <title>The Natural Products Discovery Center: Release of the First 8490 Sequenced Strains for Exploring Actinobacteria Biosynthetic Diversity.</title>
        <authorList>
            <person name="Kalkreuter E."/>
            <person name="Kautsar S.A."/>
            <person name="Yang D."/>
            <person name="Bader C.D."/>
            <person name="Teijaro C.N."/>
            <person name="Fluegel L."/>
            <person name="Davis C.M."/>
            <person name="Simpson J.R."/>
            <person name="Lauterbach L."/>
            <person name="Steele A.D."/>
            <person name="Gui C."/>
            <person name="Meng S."/>
            <person name="Li G."/>
            <person name="Viehrig K."/>
            <person name="Ye F."/>
            <person name="Su P."/>
            <person name="Kiefer A.F."/>
            <person name="Nichols A."/>
            <person name="Cepeda A.J."/>
            <person name="Yan W."/>
            <person name="Fan B."/>
            <person name="Jiang Y."/>
            <person name="Adhikari A."/>
            <person name="Zheng C.-J."/>
            <person name="Schuster L."/>
            <person name="Cowan T.M."/>
            <person name="Smanski M.J."/>
            <person name="Chevrette M.G."/>
            <person name="De Carvalho L.P.S."/>
            <person name="Shen B."/>
        </authorList>
    </citation>
    <scope>NUCLEOTIDE SEQUENCE [LARGE SCALE GENOMIC DNA]</scope>
    <source>
        <strain evidence="2 3">NPDC020979</strain>
    </source>
</reference>
<feature type="transmembrane region" description="Helical" evidence="1">
    <location>
        <begin position="23"/>
        <end position="42"/>
    </location>
</feature>
<proteinExistence type="predicted"/>